<protein>
    <submittedName>
        <fullName evidence="3">Tetratricopeptide repeat-containing protein</fullName>
    </submittedName>
</protein>
<dbReference type="Gene3D" id="1.25.40.1010">
    <property type="match status" value="1"/>
</dbReference>
<keyword evidence="4" id="KW-1185">Reference proteome</keyword>
<dbReference type="InterPro" id="IPR011990">
    <property type="entry name" value="TPR-like_helical_dom_sf"/>
</dbReference>
<dbReference type="PANTHER" id="PTHR22767">
    <property type="entry name" value="N-TERMINAL ACETYLTRANSFERASE-RELATED"/>
    <property type="match status" value="1"/>
</dbReference>
<dbReference type="SUPFAM" id="SSF81901">
    <property type="entry name" value="HCP-like"/>
    <property type="match status" value="1"/>
</dbReference>
<evidence type="ECO:0000313" key="3">
    <source>
        <dbReference type="EMBL" id="OAO13763.1"/>
    </source>
</evidence>
<dbReference type="EMBL" id="LXWW01000329">
    <property type="protein sequence ID" value="OAO13763.1"/>
    <property type="molecule type" value="Genomic_DNA"/>
</dbReference>
<dbReference type="InterPro" id="IPR021183">
    <property type="entry name" value="NatA_aux_su"/>
</dbReference>
<comment type="caution">
    <text evidence="3">The sequence shown here is derived from an EMBL/GenBank/DDBJ whole genome shotgun (WGS) entry which is preliminary data.</text>
</comment>
<dbReference type="Pfam" id="PF12569">
    <property type="entry name" value="NatA_aux_su"/>
    <property type="match status" value="1"/>
</dbReference>
<dbReference type="OrthoDB" id="10263032at2759"/>
<keyword evidence="1" id="KW-0677">Repeat</keyword>
<dbReference type="SMART" id="SM00028">
    <property type="entry name" value="TPR"/>
    <property type="match status" value="3"/>
</dbReference>
<dbReference type="PANTHER" id="PTHR22767:SF2">
    <property type="entry name" value="N(ALPHA)-ACETYLTRANSFERASE 15_16, ISOFORM A"/>
    <property type="match status" value="1"/>
</dbReference>
<evidence type="ECO:0000256" key="2">
    <source>
        <dbReference type="ARBA" id="ARBA00022803"/>
    </source>
</evidence>
<reference evidence="3 4" key="1">
    <citation type="submission" date="2016-05" db="EMBL/GenBank/DDBJ databases">
        <title>Nuclear genome of Blastocystis sp. subtype 1 NandII.</title>
        <authorList>
            <person name="Gentekaki E."/>
            <person name="Curtis B."/>
            <person name="Stairs C."/>
            <person name="Eme L."/>
            <person name="Herman E."/>
            <person name="Klimes V."/>
            <person name="Arias M.C."/>
            <person name="Elias M."/>
            <person name="Hilliou F."/>
            <person name="Klute M."/>
            <person name="Malik S.-B."/>
            <person name="Pightling A."/>
            <person name="Rachubinski R."/>
            <person name="Salas D."/>
            <person name="Schlacht A."/>
            <person name="Suga H."/>
            <person name="Archibald J."/>
            <person name="Ball S.G."/>
            <person name="Clark G."/>
            <person name="Dacks J."/>
            <person name="Van Der Giezen M."/>
            <person name="Tsaousis A."/>
            <person name="Roger A."/>
        </authorList>
    </citation>
    <scope>NUCLEOTIDE SEQUENCE [LARGE SCALE GENOMIC DNA]</scope>
    <source>
        <strain evidence="4">ATCC 50177 / NandII</strain>
    </source>
</reference>
<evidence type="ECO:0000313" key="4">
    <source>
        <dbReference type="Proteomes" id="UP000078348"/>
    </source>
</evidence>
<dbReference type="GO" id="GO:0005737">
    <property type="term" value="C:cytoplasm"/>
    <property type="evidence" value="ECO:0007669"/>
    <property type="project" value="TreeGrafter"/>
</dbReference>
<dbReference type="InterPro" id="IPR019734">
    <property type="entry name" value="TPR_rpt"/>
</dbReference>
<proteinExistence type="predicted"/>
<evidence type="ECO:0000256" key="1">
    <source>
        <dbReference type="ARBA" id="ARBA00022737"/>
    </source>
</evidence>
<keyword evidence="2" id="KW-0802">TPR repeat</keyword>
<dbReference type="Proteomes" id="UP000078348">
    <property type="component" value="Unassembled WGS sequence"/>
</dbReference>
<gene>
    <name evidence="3" type="ORF">AV274_4571</name>
</gene>
<dbReference type="AlphaFoldDB" id="A0A196S9R4"/>
<dbReference type="SUPFAM" id="SSF48452">
    <property type="entry name" value="TPR-like"/>
    <property type="match status" value="2"/>
</dbReference>
<dbReference type="Gene3D" id="1.25.40.1040">
    <property type="match status" value="1"/>
</dbReference>
<sequence>MSANDQVLPKSKENQFSTLVKCYEEKDYKKGIKVADTILKDYPKNAKTLCMKSLISYLMNKDKVKAEKEIKSALLLDAKNGTCWQTLGLFYRHAKNYAEARKAFSMASMRDTSNLQIVIDLAALHAQNRDFAGYRRCYQKLIGQLPGRSQFWMGMIVGYYMEKNYEKCIEAIKAFRDTLDKTPSYQRQELCFLETECLVHQSKAAEAIQCIRDGMVDILNEDKAKERLAVLYGKNHQLEESRALWQELVRRNPENYVYFRGLECCALDLFDRYDSFAHIALPSSSLSLSSSQRETLLALYRQLAEAYPKSNAIQYIQLYLLEGDAFNDLCSAMTERAVRKGIPSFFNTLETVFDRSPEKYTAAKSFMEEALAALKATGRLPRGEQEEEPATRLWLLLLLAQMEDYAHHTAAALAYLEEATAHTPTCYDVYLAKARVLRHAGALVQAEASVRVGSELDHGDRFMNTELTKAQLACGQVTAALETVSYWTKKDVPAVADLNEMQACWFETRAGEAFLAKKDVAHANRMFANVCGYFDQFVLDQFDFHPYVLRKNTLTSYTRFLRVVDQLFDHPYYLQAALGRVRCALLLHETPFDETAAGQFPSLFKEGVKKEDDVDGVKLAKETTLAAVRPEVTRLLAATLPRESLEVLLEWAMAIEDAKVTEEVVQRLAAVSPVAGAVAAWRVKKEAVETADWDATDVVTVRYLAEVKGVAEAVKALGQVQRAPIERFAECYGVFVRLQASKEECQQLCEKAKEFFPFFEEYLVCVGY</sequence>
<name>A0A196S9R4_BLAHN</name>
<organism evidence="3 4">
    <name type="scientific">Blastocystis sp. subtype 1 (strain ATCC 50177 / NandII)</name>
    <dbReference type="NCBI Taxonomy" id="478820"/>
    <lineage>
        <taxon>Eukaryota</taxon>
        <taxon>Sar</taxon>
        <taxon>Stramenopiles</taxon>
        <taxon>Bigyra</taxon>
        <taxon>Opalozoa</taxon>
        <taxon>Opalinata</taxon>
        <taxon>Blastocystidae</taxon>
        <taxon>Blastocystis</taxon>
    </lineage>
</organism>
<dbReference type="STRING" id="478820.A0A196S9R4"/>
<accession>A0A196S9R4</accession>